<dbReference type="PANTHER" id="PTHR40026">
    <property type="entry name" value="PROTEIN VEG"/>
    <property type="match status" value="1"/>
</dbReference>
<evidence type="ECO:0000313" key="2">
    <source>
        <dbReference type="EMBL" id="GFZ26881.1"/>
    </source>
</evidence>
<dbReference type="RefSeq" id="WP_212780574.1">
    <property type="nucleotide sequence ID" value="NZ_BMAY01000004.1"/>
</dbReference>
<sequence>MPTSIMSIKNKLDSHLGEQITVVAQAGRKKITKRRGVLKNTFPAVFVVDLDQEQNNFEHVSYSYTDLLTKNIALEFEGEESQTELAESEFEAEDDDAEEAEA</sequence>
<evidence type="ECO:0000256" key="1">
    <source>
        <dbReference type="SAM" id="MobiDB-lite"/>
    </source>
</evidence>
<gene>
    <name evidence="2" type="primary">veg</name>
    <name evidence="2" type="ORF">LCB40_07610</name>
</gene>
<protein>
    <submittedName>
        <fullName evidence="2">Veg-like protein</fullName>
    </submittedName>
</protein>
<name>A0A916VHC0_9LACO</name>
<reference evidence="2" key="1">
    <citation type="submission" date="2020-08" db="EMBL/GenBank/DDBJ databases">
        <title>Taxonomic study for Lactobacillus species isolated from hardwood bark.</title>
        <authorList>
            <person name="Tohno M."/>
            <person name="Tanizawa Y."/>
        </authorList>
    </citation>
    <scope>NUCLEOTIDE SEQUENCE</scope>
    <source>
        <strain evidence="2">B40</strain>
    </source>
</reference>
<dbReference type="EMBL" id="BMAY01000004">
    <property type="protein sequence ID" value="GFZ26881.1"/>
    <property type="molecule type" value="Genomic_DNA"/>
</dbReference>
<organism evidence="2 3">
    <name type="scientific">Lactobacillus corticis</name>
    <dbReference type="NCBI Taxonomy" id="2201249"/>
    <lineage>
        <taxon>Bacteria</taxon>
        <taxon>Bacillati</taxon>
        <taxon>Bacillota</taxon>
        <taxon>Bacilli</taxon>
        <taxon>Lactobacillales</taxon>
        <taxon>Lactobacillaceae</taxon>
        <taxon>Lactobacillus</taxon>
    </lineage>
</organism>
<dbReference type="Pfam" id="PF06257">
    <property type="entry name" value="VEG"/>
    <property type="match status" value="1"/>
</dbReference>
<evidence type="ECO:0000313" key="3">
    <source>
        <dbReference type="Proteomes" id="UP000677218"/>
    </source>
</evidence>
<dbReference type="InterPro" id="IPR009366">
    <property type="entry name" value="Protein_Veg"/>
</dbReference>
<keyword evidence="3" id="KW-1185">Reference proteome</keyword>
<feature type="region of interest" description="Disordered" evidence="1">
    <location>
        <begin position="78"/>
        <end position="102"/>
    </location>
</feature>
<dbReference type="Gene3D" id="2.30.30.100">
    <property type="match status" value="1"/>
</dbReference>
<dbReference type="GO" id="GO:0006355">
    <property type="term" value="P:regulation of DNA-templated transcription"/>
    <property type="evidence" value="ECO:0007669"/>
    <property type="project" value="InterPro"/>
</dbReference>
<dbReference type="Proteomes" id="UP000677218">
    <property type="component" value="Unassembled WGS sequence"/>
</dbReference>
<accession>A0A916VHC0</accession>
<dbReference type="AlphaFoldDB" id="A0A916VHC0"/>
<dbReference type="PIRSF" id="PIRSF037257">
    <property type="entry name" value="DUF1021"/>
    <property type="match status" value="1"/>
</dbReference>
<dbReference type="PANTHER" id="PTHR40026:SF1">
    <property type="entry name" value="PROTEIN VEG"/>
    <property type="match status" value="1"/>
</dbReference>
<comment type="caution">
    <text evidence="2">The sequence shown here is derived from an EMBL/GenBank/DDBJ whole genome shotgun (WGS) entry which is preliminary data.</text>
</comment>
<proteinExistence type="predicted"/>